<dbReference type="Proteomes" id="UP000757232">
    <property type="component" value="Unassembled WGS sequence"/>
</dbReference>
<keyword evidence="3" id="KW-1185">Reference proteome</keyword>
<evidence type="ECO:0000313" key="3">
    <source>
        <dbReference type="Proteomes" id="UP000757232"/>
    </source>
</evidence>
<dbReference type="EMBL" id="LNZH02000214">
    <property type="protein sequence ID" value="OCB84687.1"/>
    <property type="molecule type" value="Genomic_DNA"/>
</dbReference>
<accession>A0A9Q5HRJ9</accession>
<dbReference type="PANTHER" id="PTHR43157:SF31">
    <property type="entry name" value="PHOSPHATIDYLINOSITOL-GLYCAN BIOSYNTHESIS CLASS F PROTEIN"/>
    <property type="match status" value="1"/>
</dbReference>
<dbReference type="AlphaFoldDB" id="A0A9Q5HRJ9"/>
<protein>
    <submittedName>
        <fullName evidence="2">NAD-binding protein</fullName>
    </submittedName>
</protein>
<dbReference type="SUPFAM" id="SSF51735">
    <property type="entry name" value="NAD(P)-binding Rossmann-fold domains"/>
    <property type="match status" value="1"/>
</dbReference>
<keyword evidence="1" id="KW-0560">Oxidoreductase</keyword>
<organism evidence="2 3">
    <name type="scientific">Sanghuangporus baumii</name>
    <name type="common">Phellinus baumii</name>
    <dbReference type="NCBI Taxonomy" id="108892"/>
    <lineage>
        <taxon>Eukaryota</taxon>
        <taxon>Fungi</taxon>
        <taxon>Dikarya</taxon>
        <taxon>Basidiomycota</taxon>
        <taxon>Agaricomycotina</taxon>
        <taxon>Agaricomycetes</taxon>
        <taxon>Hymenochaetales</taxon>
        <taxon>Hymenochaetaceae</taxon>
        <taxon>Sanghuangporus</taxon>
    </lineage>
</organism>
<dbReference type="PRINTS" id="PR00081">
    <property type="entry name" value="GDHRDH"/>
</dbReference>
<name>A0A9Q5HRJ9_SANBA</name>
<dbReference type="Pfam" id="PF00106">
    <property type="entry name" value="adh_short"/>
    <property type="match status" value="1"/>
</dbReference>
<evidence type="ECO:0000313" key="2">
    <source>
        <dbReference type="EMBL" id="OCB84687.1"/>
    </source>
</evidence>
<reference evidence="2" key="1">
    <citation type="submission" date="2016-06" db="EMBL/GenBank/DDBJ databases">
        <title>Draft Genome sequence of the fungus Inonotus baumii.</title>
        <authorList>
            <person name="Zhu H."/>
            <person name="Lin W."/>
        </authorList>
    </citation>
    <scope>NUCLEOTIDE SEQUENCE</scope>
    <source>
        <strain evidence="2">821</strain>
    </source>
</reference>
<proteinExistence type="predicted"/>
<comment type="caution">
    <text evidence="2">The sequence shown here is derived from an EMBL/GenBank/DDBJ whole genome shotgun (WGS) entry which is preliminary data.</text>
</comment>
<dbReference type="PANTHER" id="PTHR43157">
    <property type="entry name" value="PHOSPHATIDYLINOSITOL-GLYCAN BIOSYNTHESIS CLASS F PROTEIN-RELATED"/>
    <property type="match status" value="1"/>
</dbReference>
<dbReference type="InterPro" id="IPR002347">
    <property type="entry name" value="SDR_fam"/>
</dbReference>
<evidence type="ECO:0000256" key="1">
    <source>
        <dbReference type="ARBA" id="ARBA00023002"/>
    </source>
</evidence>
<gene>
    <name evidence="2" type="ORF">A7U60_g8207</name>
</gene>
<dbReference type="Gene3D" id="3.40.50.720">
    <property type="entry name" value="NAD(P)-binding Rossmann-like Domain"/>
    <property type="match status" value="1"/>
</dbReference>
<dbReference type="OrthoDB" id="191139at2759"/>
<sequence>MTTLHSSLRQTTFTMQSAINTLMGKHSFDQNDVPDLSGRTAVVTGGTQGIGFEVAKALAVSRARVLLLSRKSENGAAAIESIQKETSGGADIEFVEIDLGSLKNVREVADRLREKESRLDIFVGDAGIGVNKYALTSDGIEHHFSVNNLGHILLINRLLPLIRKTAMLKESPAPRIVQLSSSLHQAAPSSVAFESLEEINDESLGPNALYARSKLANLLFTRWLASRVLVKGARVYALATHPGAVHTEQQNQLKDAYGETTGSILKTATVPFMRTPDQGSLSTFIGGETKQAQDGMLGEKLWTLAQKLITEKAGEDAFLDWNTV</sequence>
<dbReference type="InterPro" id="IPR036291">
    <property type="entry name" value="NAD(P)-bd_dom_sf"/>
</dbReference>
<dbReference type="GO" id="GO:0016491">
    <property type="term" value="F:oxidoreductase activity"/>
    <property type="evidence" value="ECO:0007669"/>
    <property type="project" value="UniProtKB-KW"/>
</dbReference>